<gene>
    <name evidence="2" type="ORF">PFCIRM138_04400</name>
</gene>
<protein>
    <submittedName>
        <fullName evidence="2">Uncharacterized protein</fullName>
    </submittedName>
</protein>
<sequence>MEEKSTKGLLVTPNSPLGVYG</sequence>
<feature type="region of interest" description="Disordered" evidence="1">
    <location>
        <begin position="1"/>
        <end position="21"/>
    </location>
</feature>
<organism evidence="2">
    <name type="scientific">Propionibacterium freudenreichii subsp. freudenreichii</name>
    <dbReference type="NCBI Taxonomy" id="66712"/>
    <lineage>
        <taxon>Bacteria</taxon>
        <taxon>Bacillati</taxon>
        <taxon>Actinomycetota</taxon>
        <taxon>Actinomycetes</taxon>
        <taxon>Propionibacteriales</taxon>
        <taxon>Propionibacteriaceae</taxon>
        <taxon>Propionibacterium</taxon>
    </lineage>
</organism>
<proteinExistence type="predicted"/>
<reference evidence="2" key="1">
    <citation type="submission" date="2014-08" db="EMBL/GenBank/DDBJ databases">
        <authorList>
            <person name="Falentin Helene"/>
        </authorList>
    </citation>
    <scope>NUCLEOTIDE SEQUENCE</scope>
</reference>
<accession>A0A068VVD3</accession>
<evidence type="ECO:0000313" key="2">
    <source>
        <dbReference type="EMBL" id="CEP27616.1"/>
    </source>
</evidence>
<evidence type="ECO:0000256" key="1">
    <source>
        <dbReference type="SAM" id="MobiDB-lite"/>
    </source>
</evidence>
<name>A0A068VVD3_PROFF</name>
<dbReference type="EMBL" id="LM676439">
    <property type="protein sequence ID" value="CEP27616.1"/>
    <property type="molecule type" value="Genomic_DNA"/>
</dbReference>
<dbReference type="AlphaFoldDB" id="A0A068VVD3"/>